<dbReference type="InterPro" id="IPR029058">
    <property type="entry name" value="AB_hydrolase_fold"/>
</dbReference>
<evidence type="ECO:0000256" key="4">
    <source>
        <dbReference type="ARBA" id="ARBA00022487"/>
    </source>
</evidence>
<dbReference type="GO" id="GO:0050525">
    <property type="term" value="F:cutinase activity"/>
    <property type="evidence" value="ECO:0007669"/>
    <property type="project" value="UniProtKB-EC"/>
</dbReference>
<protein>
    <recommendedName>
        <fullName evidence="3">cutinase</fullName>
        <ecNumber evidence="3">3.1.1.74</ecNumber>
    </recommendedName>
</protein>
<comment type="similarity">
    <text evidence="2">Belongs to the cutinase family.</text>
</comment>
<feature type="disulfide bond" evidence="11">
    <location>
        <begin position="171"/>
        <end position="178"/>
    </location>
</feature>
<feature type="active site" description="Proton donor/acceptor" evidence="10">
    <location>
        <position position="188"/>
    </location>
</feature>
<comment type="subcellular location">
    <subcellularLocation>
        <location evidence="1">Secreted</location>
    </subcellularLocation>
</comment>
<dbReference type="EMBL" id="MCFJ01000028">
    <property type="protein sequence ID" value="ORY55273.1"/>
    <property type="molecule type" value="Genomic_DNA"/>
</dbReference>
<evidence type="ECO:0000313" key="13">
    <source>
        <dbReference type="Proteomes" id="UP000193689"/>
    </source>
</evidence>
<gene>
    <name evidence="12" type="ORF">BCR38DRAFT_357041</name>
</gene>
<evidence type="ECO:0000256" key="2">
    <source>
        <dbReference type="ARBA" id="ARBA00007534"/>
    </source>
</evidence>
<evidence type="ECO:0000256" key="6">
    <source>
        <dbReference type="ARBA" id="ARBA00022729"/>
    </source>
</evidence>
<keyword evidence="6" id="KW-0732">Signal</keyword>
<feature type="active site" evidence="10">
    <location>
        <position position="175"/>
    </location>
</feature>
<evidence type="ECO:0000256" key="11">
    <source>
        <dbReference type="PIRSR" id="PIRSR611150-2"/>
    </source>
</evidence>
<dbReference type="PROSITE" id="PS00931">
    <property type="entry name" value="CUTINASE_2"/>
    <property type="match status" value="1"/>
</dbReference>
<comment type="caution">
    <text evidence="12">The sequence shown here is derived from an EMBL/GenBank/DDBJ whole genome shotgun (WGS) entry which is preliminary data.</text>
</comment>
<dbReference type="GO" id="GO:0016052">
    <property type="term" value="P:carbohydrate catabolic process"/>
    <property type="evidence" value="ECO:0007669"/>
    <property type="project" value="TreeGrafter"/>
</dbReference>
<keyword evidence="5" id="KW-0964">Secreted</keyword>
<dbReference type="RefSeq" id="XP_040709544.1">
    <property type="nucleotide sequence ID" value="XM_040857072.1"/>
</dbReference>
<dbReference type="Gene3D" id="3.40.50.1820">
    <property type="entry name" value="alpha/beta hydrolase"/>
    <property type="match status" value="1"/>
</dbReference>
<dbReference type="AlphaFoldDB" id="A0A1Y2D7M0"/>
<dbReference type="SUPFAM" id="SSF53474">
    <property type="entry name" value="alpha/beta-Hydrolases"/>
    <property type="match status" value="1"/>
</dbReference>
<evidence type="ECO:0000313" key="12">
    <source>
        <dbReference type="EMBL" id="ORY55273.1"/>
    </source>
</evidence>
<evidence type="ECO:0000256" key="5">
    <source>
        <dbReference type="ARBA" id="ARBA00022525"/>
    </source>
</evidence>
<sequence length="223" mass="22353">MILAYALVGTALANPLGARQAAQDFTGNTQNGLMQGACKSAIVIFARGTTEGGNVGTLAGPPTFQAIAQKIGPQNLAVQGVEYPADVPGFLDGGDKAGSKTMADLVTKAISTCPKSNIVMAGYSQGCQLVHNAAKALPAATTGKTAALCFGDPDNGQPVQGVPAAKTKIICHADDNICQGGSQIKQAHLTYGKQDAGEAASFVASLVAAGNGTTGAATGRQKH</sequence>
<evidence type="ECO:0000256" key="8">
    <source>
        <dbReference type="ARBA" id="ARBA00023157"/>
    </source>
</evidence>
<accession>A0A1Y2D7M0</accession>
<dbReference type="Proteomes" id="UP000193689">
    <property type="component" value="Unassembled WGS sequence"/>
</dbReference>
<evidence type="ECO:0000256" key="7">
    <source>
        <dbReference type="ARBA" id="ARBA00022801"/>
    </source>
</evidence>
<dbReference type="SMART" id="SM01110">
    <property type="entry name" value="Cutinase"/>
    <property type="match status" value="1"/>
</dbReference>
<dbReference type="InterPro" id="IPR000675">
    <property type="entry name" value="Cutinase/axe"/>
</dbReference>
<dbReference type="Pfam" id="PF01083">
    <property type="entry name" value="Cutinase"/>
    <property type="match status" value="1"/>
</dbReference>
<comment type="catalytic activity">
    <reaction evidence="9">
        <text>cutin + H2O = cutin monomers.</text>
        <dbReference type="EC" id="3.1.1.74"/>
    </reaction>
</comment>
<dbReference type="OrthoDB" id="2975078at2759"/>
<keyword evidence="13" id="KW-1185">Reference proteome</keyword>
<evidence type="ECO:0000256" key="10">
    <source>
        <dbReference type="PIRSR" id="PIRSR611150-1"/>
    </source>
</evidence>
<evidence type="ECO:0000256" key="3">
    <source>
        <dbReference type="ARBA" id="ARBA00013095"/>
    </source>
</evidence>
<keyword evidence="4" id="KW-0719">Serine esterase</keyword>
<evidence type="ECO:0000256" key="9">
    <source>
        <dbReference type="ARBA" id="ARBA00034045"/>
    </source>
</evidence>
<feature type="active site" description="Nucleophile" evidence="10">
    <location>
        <position position="124"/>
    </location>
</feature>
<dbReference type="InterPro" id="IPR043579">
    <property type="entry name" value="CUTINASE_2"/>
</dbReference>
<evidence type="ECO:0000256" key="1">
    <source>
        <dbReference type="ARBA" id="ARBA00004613"/>
    </source>
</evidence>
<dbReference type="InParanoid" id="A0A1Y2D7M0"/>
<dbReference type="GeneID" id="63773284"/>
<proteinExistence type="inferred from homology"/>
<reference evidence="12 13" key="1">
    <citation type="submission" date="2016-07" db="EMBL/GenBank/DDBJ databases">
        <title>Pervasive Adenine N6-methylation of Active Genes in Fungi.</title>
        <authorList>
            <consortium name="DOE Joint Genome Institute"/>
            <person name="Mondo S.J."/>
            <person name="Dannebaum R.O."/>
            <person name="Kuo R.C."/>
            <person name="Labutti K."/>
            <person name="Haridas S."/>
            <person name="Kuo A."/>
            <person name="Salamov A."/>
            <person name="Ahrendt S.R."/>
            <person name="Lipzen A."/>
            <person name="Sullivan W."/>
            <person name="Andreopoulos W.B."/>
            <person name="Clum A."/>
            <person name="Lindquist E."/>
            <person name="Daum C."/>
            <person name="Ramamoorthy G.K."/>
            <person name="Gryganskyi A."/>
            <person name="Culley D."/>
            <person name="Magnuson J.K."/>
            <person name="James T.Y."/>
            <person name="O'Malley M.A."/>
            <person name="Stajich J.E."/>
            <person name="Spatafora J.W."/>
            <person name="Visel A."/>
            <person name="Grigoriev I.V."/>
        </authorList>
    </citation>
    <scope>NUCLEOTIDE SEQUENCE [LARGE SCALE GENOMIC DNA]</scope>
    <source>
        <strain evidence="12 13">CBS 129021</strain>
    </source>
</reference>
<name>A0A1Y2D7M0_9PEZI</name>
<dbReference type="EC" id="3.1.1.74" evidence="3"/>
<dbReference type="GO" id="GO:0005576">
    <property type="term" value="C:extracellular region"/>
    <property type="evidence" value="ECO:0007669"/>
    <property type="project" value="UniProtKB-SubCell"/>
</dbReference>
<dbReference type="PANTHER" id="PTHR48250">
    <property type="entry name" value="CUTINASE 2-RELATED"/>
    <property type="match status" value="1"/>
</dbReference>
<feature type="disulfide bond" evidence="11">
    <location>
        <begin position="38"/>
        <end position="113"/>
    </location>
</feature>
<dbReference type="PANTHER" id="PTHR48250:SF1">
    <property type="entry name" value="CUTINASE"/>
    <property type="match status" value="1"/>
</dbReference>
<dbReference type="InterPro" id="IPR011150">
    <property type="entry name" value="Cutinase_monf"/>
</dbReference>
<keyword evidence="7" id="KW-0378">Hydrolase</keyword>
<keyword evidence="8 11" id="KW-1015">Disulfide bond</keyword>
<organism evidence="12 13">
    <name type="scientific">Pseudomassariella vexata</name>
    <dbReference type="NCBI Taxonomy" id="1141098"/>
    <lineage>
        <taxon>Eukaryota</taxon>
        <taxon>Fungi</taxon>
        <taxon>Dikarya</taxon>
        <taxon>Ascomycota</taxon>
        <taxon>Pezizomycotina</taxon>
        <taxon>Sordariomycetes</taxon>
        <taxon>Xylariomycetidae</taxon>
        <taxon>Amphisphaeriales</taxon>
        <taxon>Pseudomassariaceae</taxon>
        <taxon>Pseudomassariella</taxon>
    </lineage>
</organism>